<gene>
    <name evidence="1" type="ORF">PCOR1329_LOCUS69388</name>
</gene>
<protein>
    <submittedName>
        <fullName evidence="1">Uncharacterized protein</fullName>
    </submittedName>
</protein>
<evidence type="ECO:0000313" key="2">
    <source>
        <dbReference type="Proteomes" id="UP001189429"/>
    </source>
</evidence>
<proteinExistence type="predicted"/>
<dbReference type="Proteomes" id="UP001189429">
    <property type="component" value="Unassembled WGS sequence"/>
</dbReference>
<accession>A0ABN9WPM6</accession>
<evidence type="ECO:0000313" key="1">
    <source>
        <dbReference type="EMBL" id="CAK0888639.1"/>
    </source>
</evidence>
<reference evidence="1" key="1">
    <citation type="submission" date="2023-10" db="EMBL/GenBank/DDBJ databases">
        <authorList>
            <person name="Chen Y."/>
            <person name="Shah S."/>
            <person name="Dougan E. K."/>
            <person name="Thang M."/>
            <person name="Chan C."/>
        </authorList>
    </citation>
    <scope>NUCLEOTIDE SEQUENCE [LARGE SCALE GENOMIC DNA]</scope>
</reference>
<name>A0ABN9WPM6_9DINO</name>
<organism evidence="1 2">
    <name type="scientific">Prorocentrum cordatum</name>
    <dbReference type="NCBI Taxonomy" id="2364126"/>
    <lineage>
        <taxon>Eukaryota</taxon>
        <taxon>Sar</taxon>
        <taxon>Alveolata</taxon>
        <taxon>Dinophyceae</taxon>
        <taxon>Prorocentrales</taxon>
        <taxon>Prorocentraceae</taxon>
        <taxon>Prorocentrum</taxon>
    </lineage>
</organism>
<dbReference type="EMBL" id="CAUYUJ010019107">
    <property type="protein sequence ID" value="CAK0888639.1"/>
    <property type="molecule type" value="Genomic_DNA"/>
</dbReference>
<sequence length="104" mass="11150">MRVRNAFFVMVRLARLFSSTSVLFFGLLGLARSALALRGDGTCRPSGTGPEGASGFGASAAPLPAFIISPAEACWRIRDGDVNVVRPAIRRSQLERKQAPAEFI</sequence>
<comment type="caution">
    <text evidence="1">The sequence shown here is derived from an EMBL/GenBank/DDBJ whole genome shotgun (WGS) entry which is preliminary data.</text>
</comment>
<keyword evidence="2" id="KW-1185">Reference proteome</keyword>